<proteinExistence type="predicted"/>
<reference evidence="1" key="1">
    <citation type="journal article" date="2020" name="ISME J.">
        <title>Gammaproteobacteria mediating utilization of methyl-, sulfur- and petroleum organic compounds in deep ocean hydrothermal plumes.</title>
        <authorList>
            <person name="Zhou Z."/>
            <person name="Liu Y."/>
            <person name="Pan J."/>
            <person name="Cron B.R."/>
            <person name="Toner B.M."/>
            <person name="Anantharaman K."/>
            <person name="Breier J.A."/>
            <person name="Dick G.J."/>
            <person name="Li M."/>
        </authorList>
    </citation>
    <scope>NUCLEOTIDE SEQUENCE</scope>
    <source>
        <strain evidence="1">SZUA-1476</strain>
    </source>
</reference>
<sequence>EVIAKTPLGEIRKRLISPVAIWTSVNIVGKRTSSDPAFVERINELINPDRLYKKNKSDTVVDLGFIKVYEGEGFEYVKLPFIEVIETPSGKEVRIGPIRIREGHPEKPSSEMLTIRELTNGFQLTKVGDRLKVQTEDYSIEVSNGRVIYRSGNESLALGTDYVSLHSGEISITVGRGRAKIRIEDVVISAGEGKVRIRVGEKSHSIESSQAYKLVLEKAREIVEEQSTELIEGLGIDKAKLNKRVKELLDELMQYLG</sequence>
<gene>
    <name evidence="1" type="ORF">EYH24_02250</name>
</gene>
<accession>A0A832ZH17</accession>
<dbReference type="AlphaFoldDB" id="A0A832ZH17"/>
<protein>
    <submittedName>
        <fullName evidence="1">Uncharacterized protein</fullName>
    </submittedName>
</protein>
<evidence type="ECO:0000313" key="1">
    <source>
        <dbReference type="EMBL" id="HIP88791.1"/>
    </source>
</evidence>
<organism evidence="1 2">
    <name type="scientific">Thermococcus paralvinellae</name>
    <dbReference type="NCBI Taxonomy" id="582419"/>
    <lineage>
        <taxon>Archaea</taxon>
        <taxon>Methanobacteriati</taxon>
        <taxon>Methanobacteriota</taxon>
        <taxon>Thermococci</taxon>
        <taxon>Thermococcales</taxon>
        <taxon>Thermococcaceae</taxon>
        <taxon>Thermococcus</taxon>
    </lineage>
</organism>
<dbReference type="EMBL" id="DQUR01000077">
    <property type="protein sequence ID" value="HIP88791.1"/>
    <property type="molecule type" value="Genomic_DNA"/>
</dbReference>
<evidence type="ECO:0000313" key="2">
    <source>
        <dbReference type="Proteomes" id="UP000653692"/>
    </source>
</evidence>
<feature type="non-terminal residue" evidence="1">
    <location>
        <position position="1"/>
    </location>
</feature>
<name>A0A832ZH17_9EURY</name>
<comment type="caution">
    <text evidence="1">The sequence shown here is derived from an EMBL/GenBank/DDBJ whole genome shotgun (WGS) entry which is preliminary data.</text>
</comment>
<dbReference type="Proteomes" id="UP000653692">
    <property type="component" value="Unassembled WGS sequence"/>
</dbReference>